<dbReference type="AlphaFoldDB" id="A0ABD3R7S9"/>
<gene>
    <name evidence="2" type="ORF">ACHAXA_011349</name>
</gene>
<evidence type="ECO:0000313" key="3">
    <source>
        <dbReference type="Proteomes" id="UP001530377"/>
    </source>
</evidence>
<evidence type="ECO:0000256" key="1">
    <source>
        <dbReference type="SAM" id="MobiDB-lite"/>
    </source>
</evidence>
<proteinExistence type="predicted"/>
<feature type="region of interest" description="Disordered" evidence="1">
    <location>
        <begin position="445"/>
        <end position="465"/>
    </location>
</feature>
<sequence length="883" mass="98452">MTMSSHSEGAPPKAAADGTITTGYVVDFNETSCRRGRLSSDCSEFARLPLHRGLMITLGGDGDDGDNSRGGRAVVRDDRQGEEDVDNDDDDDNLYLHPQEDVNLTMFHPNIYVPGAMLDKPESLVRYGGGGSGVTVFGGHHPLLGHLVMKHGGHKDLIELVSLAKIEREMEIRAELLQLPIRGGRPDDNPSKSMDDGRTKIRVAKRAESCMAGGGGNVPEGGLGAASVHGVTWSSLGALRTIRQVAKDMKRRIIPSLSNVSTAFSIGASRSSIPPPPDVLDAAEGVGSRAREIRNAAIDMKRRIPSFRMIYISPMHVRERSNELAHNSFSKTRRRSVVAGGDGANAIIDSMQVLMIQAGKGKDEKAQTTTTMTLKTSSDVGLDAQSDVRGSSDADKSIANCAPTKKIGRALHLFGCRYIKSSSINAKCDHVDLCFGGNYNQHPNGNDANEDIATPSKSKDDEPYTSSGVSGYASFTAFVEHLREHLELNDWKITLAQQRIGQGDDDSRAPRTASYFLAKGMLHGQLLHHLIDSEIQVIRNLQLLTMPEETDVVEQVHSEYEHIMACQRNGSGKVSASDVSKIADDFAGKSIKKNYDPVNGRFALLKLFWNDLRANQIHLKPNEVVPARHLETLFGDFSSSWEETFHLHYDQNKSDDDVTYPHHNRPIFDCSLDQWEPLLELSLSMKHPNAINRIWTSGLTDGGLHNMFLSDSHLVFFDLGAPTLEPIPAFLTKFLMSFFHTLGMEENENGSWVVRFEQDKAGKLRPTKDTIDILPKVMFAFNTAMDRLIEAFFPDEREIRVLLLRYVVTQLLSDAAFCIEKWRIKGGGDMLRSSHQYNLEKWLWRALWDVYISEEIRRRYWTRILFRRQLESRHLEPSDLCDS</sequence>
<protein>
    <submittedName>
        <fullName evidence="2">Uncharacterized protein</fullName>
    </submittedName>
</protein>
<dbReference type="Proteomes" id="UP001530377">
    <property type="component" value="Unassembled WGS sequence"/>
</dbReference>
<comment type="caution">
    <text evidence="2">The sequence shown here is derived from an EMBL/GenBank/DDBJ whole genome shotgun (WGS) entry which is preliminary data.</text>
</comment>
<feature type="region of interest" description="Disordered" evidence="1">
    <location>
        <begin position="58"/>
        <end position="92"/>
    </location>
</feature>
<keyword evidence="3" id="KW-1185">Reference proteome</keyword>
<dbReference type="EMBL" id="JALLPB020000455">
    <property type="protein sequence ID" value="KAL3808954.1"/>
    <property type="molecule type" value="Genomic_DNA"/>
</dbReference>
<name>A0ABD3R7S9_9STRA</name>
<organism evidence="2 3">
    <name type="scientific">Cyclostephanos tholiformis</name>
    <dbReference type="NCBI Taxonomy" id="382380"/>
    <lineage>
        <taxon>Eukaryota</taxon>
        <taxon>Sar</taxon>
        <taxon>Stramenopiles</taxon>
        <taxon>Ochrophyta</taxon>
        <taxon>Bacillariophyta</taxon>
        <taxon>Coscinodiscophyceae</taxon>
        <taxon>Thalassiosirophycidae</taxon>
        <taxon>Stephanodiscales</taxon>
        <taxon>Stephanodiscaceae</taxon>
        <taxon>Cyclostephanos</taxon>
    </lineage>
</organism>
<feature type="compositionally biased region" description="Basic and acidic residues" evidence="1">
    <location>
        <begin position="66"/>
        <end position="79"/>
    </location>
</feature>
<feature type="compositionally biased region" description="Acidic residues" evidence="1">
    <location>
        <begin position="80"/>
        <end position="92"/>
    </location>
</feature>
<evidence type="ECO:0000313" key="2">
    <source>
        <dbReference type="EMBL" id="KAL3808954.1"/>
    </source>
</evidence>
<reference evidence="2 3" key="1">
    <citation type="submission" date="2024-10" db="EMBL/GenBank/DDBJ databases">
        <title>Updated reference genomes for cyclostephanoid diatoms.</title>
        <authorList>
            <person name="Roberts W.R."/>
            <person name="Alverson A.J."/>
        </authorList>
    </citation>
    <scope>NUCLEOTIDE SEQUENCE [LARGE SCALE GENOMIC DNA]</scope>
    <source>
        <strain evidence="2 3">AJA228-03</strain>
    </source>
</reference>
<accession>A0ABD3R7S9</accession>